<dbReference type="SUPFAM" id="SSF48452">
    <property type="entry name" value="TPR-like"/>
    <property type="match status" value="1"/>
</dbReference>
<keyword evidence="1" id="KW-0677">Repeat</keyword>
<feature type="repeat" description="TPR" evidence="3">
    <location>
        <begin position="81"/>
        <end position="114"/>
    </location>
</feature>
<dbReference type="Pfam" id="PF14559">
    <property type="entry name" value="TPR_19"/>
    <property type="match status" value="1"/>
</dbReference>
<dbReference type="Gene3D" id="1.25.40.10">
    <property type="entry name" value="Tetratricopeptide repeat domain"/>
    <property type="match status" value="2"/>
</dbReference>
<evidence type="ECO:0000313" key="5">
    <source>
        <dbReference type="Proteomes" id="UP000284605"/>
    </source>
</evidence>
<proteinExistence type="predicted"/>
<dbReference type="PANTHER" id="PTHR44858:SF1">
    <property type="entry name" value="UDP-N-ACETYLGLUCOSAMINE--PEPTIDE N-ACETYLGLUCOSAMINYLTRANSFERASE SPINDLY-RELATED"/>
    <property type="match status" value="1"/>
</dbReference>
<organism evidence="4 5">
    <name type="scientific">Oleomonas cavernae</name>
    <dbReference type="NCBI Taxonomy" id="2320859"/>
    <lineage>
        <taxon>Bacteria</taxon>
        <taxon>Pseudomonadati</taxon>
        <taxon>Pseudomonadota</taxon>
        <taxon>Alphaproteobacteria</taxon>
        <taxon>Acetobacterales</taxon>
        <taxon>Acetobacteraceae</taxon>
        <taxon>Oleomonas</taxon>
    </lineage>
</organism>
<accession>A0A418WSX7</accession>
<sequence>MLALMLAATPALAMTYSECVAMIDKAPGDAYSAALAWTKTTDDPAAQHCTVLAEVALKRYGAAADRLNRLIDQIGDQHESAALLGQLGNVRMLDGKPDLAVRAFDRALSVTPNDAQLLADRARAHAALRHWPQAVRDLDAATQIENDDPELMLLFATALRELGKLPEARTAADKALALAPKDPAILLERGRIRLLAGDRDGAKADWQAALAVAPKGDIRDAIAASLKTLETRTK</sequence>
<dbReference type="PANTHER" id="PTHR44858">
    <property type="entry name" value="TETRATRICOPEPTIDE REPEAT PROTEIN 6"/>
    <property type="match status" value="1"/>
</dbReference>
<evidence type="ECO:0000256" key="3">
    <source>
        <dbReference type="PROSITE-ProRule" id="PRU00339"/>
    </source>
</evidence>
<dbReference type="Proteomes" id="UP000284605">
    <property type="component" value="Unassembled WGS sequence"/>
</dbReference>
<evidence type="ECO:0000313" key="4">
    <source>
        <dbReference type="EMBL" id="RJF94354.1"/>
    </source>
</evidence>
<evidence type="ECO:0000256" key="1">
    <source>
        <dbReference type="ARBA" id="ARBA00022737"/>
    </source>
</evidence>
<dbReference type="SMART" id="SM00028">
    <property type="entry name" value="TPR"/>
    <property type="match status" value="4"/>
</dbReference>
<dbReference type="InterPro" id="IPR019734">
    <property type="entry name" value="TPR_rpt"/>
</dbReference>
<dbReference type="EMBL" id="QYUK01000008">
    <property type="protein sequence ID" value="RJF94354.1"/>
    <property type="molecule type" value="Genomic_DNA"/>
</dbReference>
<keyword evidence="2 3" id="KW-0802">TPR repeat</keyword>
<evidence type="ECO:0000256" key="2">
    <source>
        <dbReference type="ARBA" id="ARBA00022803"/>
    </source>
</evidence>
<comment type="caution">
    <text evidence="4">The sequence shown here is derived from an EMBL/GenBank/DDBJ whole genome shotgun (WGS) entry which is preliminary data.</text>
</comment>
<reference evidence="4 5" key="1">
    <citation type="submission" date="2018-09" db="EMBL/GenBank/DDBJ databases">
        <authorList>
            <person name="Zhu H."/>
        </authorList>
    </citation>
    <scope>NUCLEOTIDE SEQUENCE [LARGE SCALE GENOMIC DNA]</scope>
    <source>
        <strain evidence="4 5">K1W22B-8</strain>
    </source>
</reference>
<dbReference type="InterPro" id="IPR011990">
    <property type="entry name" value="TPR-like_helical_dom_sf"/>
</dbReference>
<keyword evidence="5" id="KW-1185">Reference proteome</keyword>
<name>A0A418WSX7_9PROT</name>
<dbReference type="PROSITE" id="PS50005">
    <property type="entry name" value="TPR"/>
    <property type="match status" value="1"/>
</dbReference>
<dbReference type="AlphaFoldDB" id="A0A418WSX7"/>
<dbReference type="InterPro" id="IPR050498">
    <property type="entry name" value="Ycf3"/>
</dbReference>
<protein>
    <submittedName>
        <fullName evidence="4">Uncharacterized protein</fullName>
    </submittedName>
</protein>
<gene>
    <name evidence="4" type="ORF">D3874_00405</name>
</gene>